<evidence type="ECO:0000256" key="1">
    <source>
        <dbReference type="ARBA" id="ARBA00004245"/>
    </source>
</evidence>
<keyword evidence="4 8" id="KW-0067">ATP-binding</keyword>
<evidence type="ECO:0000256" key="10">
    <source>
        <dbReference type="SAM" id="Coils"/>
    </source>
</evidence>
<feature type="compositionally biased region" description="Acidic residues" evidence="11">
    <location>
        <begin position="557"/>
        <end position="571"/>
    </location>
</feature>
<dbReference type="EMBL" id="CAJPEX010001972">
    <property type="protein sequence ID" value="CAG0920310.1"/>
    <property type="molecule type" value="Genomic_DNA"/>
</dbReference>
<dbReference type="FunFam" id="3.40.850.10:FF:000056">
    <property type="entry name" value="Kinesin-like protein"/>
    <property type="match status" value="1"/>
</dbReference>
<reference evidence="13" key="1">
    <citation type="submission" date="2020-11" db="EMBL/GenBank/DDBJ databases">
        <authorList>
            <person name="Tran Van P."/>
        </authorList>
    </citation>
    <scope>NUCLEOTIDE SEQUENCE</scope>
</reference>
<comment type="similarity">
    <text evidence="8 9">Belongs to the TRAFAC class myosin-kinesin ATPase superfamily. Kinesin family.</text>
</comment>
<feature type="compositionally biased region" description="Basic and acidic residues" evidence="11">
    <location>
        <begin position="446"/>
        <end position="455"/>
    </location>
</feature>
<dbReference type="SUPFAM" id="SSF52540">
    <property type="entry name" value="P-loop containing nucleoside triphosphate hydrolases"/>
    <property type="match status" value="1"/>
</dbReference>
<accession>A0A7R9BTB5</accession>
<feature type="region of interest" description="Disordered" evidence="11">
    <location>
        <begin position="727"/>
        <end position="752"/>
    </location>
</feature>
<feature type="region of interest" description="Disordered" evidence="11">
    <location>
        <begin position="545"/>
        <end position="571"/>
    </location>
</feature>
<dbReference type="InterPro" id="IPR027417">
    <property type="entry name" value="P-loop_NTPase"/>
</dbReference>
<dbReference type="Gene3D" id="3.40.850.10">
    <property type="entry name" value="Kinesin motor domain"/>
    <property type="match status" value="1"/>
</dbReference>
<dbReference type="PROSITE" id="PS50067">
    <property type="entry name" value="KINESIN_MOTOR_2"/>
    <property type="match status" value="1"/>
</dbReference>
<evidence type="ECO:0000256" key="3">
    <source>
        <dbReference type="ARBA" id="ARBA00022741"/>
    </source>
</evidence>
<name>A0A7R9BTB5_9CRUS</name>
<feature type="coiled-coil region" evidence="10">
    <location>
        <begin position="594"/>
        <end position="652"/>
    </location>
</feature>
<dbReference type="InterPro" id="IPR001752">
    <property type="entry name" value="Kinesin_motor_dom"/>
</dbReference>
<dbReference type="Pfam" id="PF00225">
    <property type="entry name" value="Kinesin"/>
    <property type="match status" value="1"/>
</dbReference>
<dbReference type="GO" id="GO:0008017">
    <property type="term" value="F:microtubule binding"/>
    <property type="evidence" value="ECO:0007669"/>
    <property type="project" value="InterPro"/>
</dbReference>
<keyword evidence="5 10" id="KW-0175">Coiled coil</keyword>
<evidence type="ECO:0000256" key="9">
    <source>
        <dbReference type="RuleBase" id="RU000394"/>
    </source>
</evidence>
<evidence type="ECO:0000256" key="2">
    <source>
        <dbReference type="ARBA" id="ARBA00022701"/>
    </source>
</evidence>
<keyword evidence="6 8" id="KW-0505">Motor protein</keyword>
<dbReference type="GO" id="GO:0003777">
    <property type="term" value="F:microtubule motor activity"/>
    <property type="evidence" value="ECO:0007669"/>
    <property type="project" value="InterPro"/>
</dbReference>
<dbReference type="GO" id="GO:0005874">
    <property type="term" value="C:microtubule"/>
    <property type="evidence" value="ECO:0007669"/>
    <property type="project" value="UniProtKB-KW"/>
</dbReference>
<feature type="compositionally biased region" description="Polar residues" evidence="11">
    <location>
        <begin position="733"/>
        <end position="742"/>
    </location>
</feature>
<evidence type="ECO:0000256" key="7">
    <source>
        <dbReference type="ARBA" id="ARBA00023212"/>
    </source>
</evidence>
<evidence type="ECO:0000256" key="5">
    <source>
        <dbReference type="ARBA" id="ARBA00023054"/>
    </source>
</evidence>
<dbReference type="PANTHER" id="PTHR47968">
    <property type="entry name" value="CENTROMERE PROTEIN E"/>
    <property type="match status" value="1"/>
</dbReference>
<feature type="domain" description="Kinesin motor" evidence="12">
    <location>
        <begin position="50"/>
        <end position="385"/>
    </location>
</feature>
<dbReference type="PROSITE" id="PS00411">
    <property type="entry name" value="KINESIN_MOTOR_1"/>
    <property type="match status" value="1"/>
</dbReference>
<protein>
    <recommendedName>
        <fullName evidence="9">Kinesin-like protein</fullName>
    </recommendedName>
</protein>
<proteinExistence type="inferred from homology"/>
<keyword evidence="14" id="KW-1185">Reference proteome</keyword>
<dbReference type="SMART" id="SM00129">
    <property type="entry name" value="KISc"/>
    <property type="match status" value="1"/>
</dbReference>
<keyword evidence="7" id="KW-0963">Cytoplasm</keyword>
<dbReference type="GO" id="GO:0005524">
    <property type="term" value="F:ATP binding"/>
    <property type="evidence" value="ECO:0007669"/>
    <property type="project" value="UniProtKB-UniRule"/>
</dbReference>
<keyword evidence="3 8" id="KW-0547">Nucleotide-binding</keyword>
<evidence type="ECO:0000256" key="4">
    <source>
        <dbReference type="ARBA" id="ARBA00022840"/>
    </source>
</evidence>
<dbReference type="GO" id="GO:0007018">
    <property type="term" value="P:microtubule-based movement"/>
    <property type="evidence" value="ECO:0007669"/>
    <property type="project" value="InterPro"/>
</dbReference>
<sequence>MVKKAPAPLISAGRATVAPPPRVLPVLQDDSLTDLDDLESSTNKTNKQSRLTVALRIRPLSKQEKDKGLTKIAQAVDSQMVVLHEPEPDRNDPLRQKRQQEKQFMFDMAFDEFIDQDEVYNKTTKDILDFVLGGYHATIFAYGPTGAGKTHTMVGYNSNPGIMVRALNDLFQRMHEAAEEDQFDVTMSYLEVYNENIRDLLRPGTGHLDLREDARTNEIKVAGLLEVKITNTDMVMNMLQKGNKNRTVEATAANATSSRSHALLQVNVHRRSKLKDVKGKVKAGRLFMIDLAGSERASQTKNRGQRLNEGAHINRSLLALANCINALAKGDAKYVNFRDSKLTRLLKDALSGNCKTVMIAHIAPSAVQREESFNTLVYADRAKNISNKLKKNVVDVKYHVTQYQEIINDLKGEIQRLKTKIDDDGDELVGKKGSKSNPLGGPQRKLSPEEEARRKAEQEALARLKALQDDLVQTFKKQMDLKLELLIVILLANPARHELLDVENSMLALAMEYERQELVVKEYEADLALRGRKPKNLLAKLDKLRENCGQNSPAPDDLMDEPDTDEDDDPEDVAQAMDELTFIIREQTRYDDMKADIEKQLDECRHKAKVLEEELPQQINTQEQREVYMLLLRVHELEIERTELQRDALLREHQLRRRDLLLVRHEMQRNLCDQIITRQRQLISDNGGAVPEDLEKLYEVYVQELQLPNREREQRLSGELNLFRYDGSGPATRVTSSKSRGSSDGKLPSLQNQQNTLFIKRQALMTANRRPNSNMSIKSFLRMDVNP</sequence>
<dbReference type="AlphaFoldDB" id="A0A7R9BTB5"/>
<dbReference type="InterPro" id="IPR027640">
    <property type="entry name" value="Kinesin-like_fam"/>
</dbReference>
<evidence type="ECO:0000256" key="6">
    <source>
        <dbReference type="ARBA" id="ARBA00023175"/>
    </source>
</evidence>
<gene>
    <name evidence="13" type="ORF">NMOB1V02_LOCUS7821</name>
</gene>
<keyword evidence="2 9" id="KW-0493">Microtubule</keyword>
<dbReference type="InterPro" id="IPR036961">
    <property type="entry name" value="Kinesin_motor_dom_sf"/>
</dbReference>
<evidence type="ECO:0000256" key="11">
    <source>
        <dbReference type="SAM" id="MobiDB-lite"/>
    </source>
</evidence>
<feature type="region of interest" description="Disordered" evidence="11">
    <location>
        <begin position="425"/>
        <end position="455"/>
    </location>
</feature>
<organism evidence="13">
    <name type="scientific">Notodromas monacha</name>
    <dbReference type="NCBI Taxonomy" id="399045"/>
    <lineage>
        <taxon>Eukaryota</taxon>
        <taxon>Metazoa</taxon>
        <taxon>Ecdysozoa</taxon>
        <taxon>Arthropoda</taxon>
        <taxon>Crustacea</taxon>
        <taxon>Oligostraca</taxon>
        <taxon>Ostracoda</taxon>
        <taxon>Podocopa</taxon>
        <taxon>Podocopida</taxon>
        <taxon>Cypridocopina</taxon>
        <taxon>Cypridoidea</taxon>
        <taxon>Cyprididae</taxon>
        <taxon>Notodromas</taxon>
    </lineage>
</organism>
<evidence type="ECO:0000256" key="8">
    <source>
        <dbReference type="PROSITE-ProRule" id="PRU00283"/>
    </source>
</evidence>
<dbReference type="PRINTS" id="PR00380">
    <property type="entry name" value="KINESINHEAVY"/>
</dbReference>
<evidence type="ECO:0000313" key="13">
    <source>
        <dbReference type="EMBL" id="CAD7280158.1"/>
    </source>
</evidence>
<dbReference type="EMBL" id="OA884009">
    <property type="protein sequence ID" value="CAD7280158.1"/>
    <property type="molecule type" value="Genomic_DNA"/>
</dbReference>
<dbReference type="PANTHER" id="PTHR47968:SF13">
    <property type="entry name" value="KINESIN-LIKE PROTEIN KIF19 ISOFORM X1"/>
    <property type="match status" value="1"/>
</dbReference>
<comment type="subcellular location">
    <subcellularLocation>
        <location evidence="1">Cytoplasm</location>
        <location evidence="1">Cytoskeleton</location>
    </subcellularLocation>
</comment>
<dbReference type="OrthoDB" id="3176171at2759"/>
<evidence type="ECO:0000259" key="12">
    <source>
        <dbReference type="PROSITE" id="PS50067"/>
    </source>
</evidence>
<evidence type="ECO:0000313" key="14">
    <source>
        <dbReference type="Proteomes" id="UP000678499"/>
    </source>
</evidence>
<feature type="binding site" evidence="8">
    <location>
        <begin position="143"/>
        <end position="150"/>
    </location>
    <ligand>
        <name>ATP</name>
        <dbReference type="ChEBI" id="CHEBI:30616"/>
    </ligand>
</feature>
<dbReference type="Proteomes" id="UP000678499">
    <property type="component" value="Unassembled WGS sequence"/>
</dbReference>
<keyword evidence="7" id="KW-0206">Cytoskeleton</keyword>
<dbReference type="InterPro" id="IPR019821">
    <property type="entry name" value="Kinesin_motor_CS"/>
</dbReference>